<keyword evidence="2" id="KW-1185">Reference proteome</keyword>
<proteinExistence type="predicted"/>
<evidence type="ECO:0000313" key="2">
    <source>
        <dbReference type="Proteomes" id="UP001157502"/>
    </source>
</evidence>
<gene>
    <name evidence="1" type="ORF">DPEC_G00031290</name>
</gene>
<dbReference type="Proteomes" id="UP001157502">
    <property type="component" value="Chromosome 3"/>
</dbReference>
<evidence type="ECO:0000313" key="1">
    <source>
        <dbReference type="EMBL" id="KAJ8013584.1"/>
    </source>
</evidence>
<organism evidence="1 2">
    <name type="scientific">Dallia pectoralis</name>
    <name type="common">Alaska blackfish</name>
    <dbReference type="NCBI Taxonomy" id="75939"/>
    <lineage>
        <taxon>Eukaryota</taxon>
        <taxon>Metazoa</taxon>
        <taxon>Chordata</taxon>
        <taxon>Craniata</taxon>
        <taxon>Vertebrata</taxon>
        <taxon>Euteleostomi</taxon>
        <taxon>Actinopterygii</taxon>
        <taxon>Neopterygii</taxon>
        <taxon>Teleostei</taxon>
        <taxon>Protacanthopterygii</taxon>
        <taxon>Esociformes</taxon>
        <taxon>Umbridae</taxon>
        <taxon>Dallia</taxon>
    </lineage>
</organism>
<reference evidence="1" key="1">
    <citation type="submission" date="2021-05" db="EMBL/GenBank/DDBJ databases">
        <authorList>
            <person name="Pan Q."/>
            <person name="Jouanno E."/>
            <person name="Zahm M."/>
            <person name="Klopp C."/>
            <person name="Cabau C."/>
            <person name="Louis A."/>
            <person name="Berthelot C."/>
            <person name="Parey E."/>
            <person name="Roest Crollius H."/>
            <person name="Montfort J."/>
            <person name="Robinson-Rechavi M."/>
            <person name="Bouchez O."/>
            <person name="Lampietro C."/>
            <person name="Lopez Roques C."/>
            <person name="Donnadieu C."/>
            <person name="Postlethwait J."/>
            <person name="Bobe J."/>
            <person name="Dillon D."/>
            <person name="Chandos A."/>
            <person name="von Hippel F."/>
            <person name="Guiguen Y."/>
        </authorList>
    </citation>
    <scope>NUCLEOTIDE SEQUENCE</scope>
    <source>
        <strain evidence="1">YG-Jan2019</strain>
    </source>
</reference>
<sequence>MIPVGRLKSQPQLWQIERDPHPWVWMLPGQAQATPPGLCRMGAVSVPAAPPHHHPFLLRPHQHHPHPMFQSVSSWQLSCDPFLPLRIPTHAAANPGISQFPLQNIQWELPSLHHVGGFQPSTNVELVPVFPHLYRSLVPPHLGKGWVEKQVPDYKVYLNNTLALDTAWLTPEEISIFQRQEKTLLMTNQMALSISRPAAASRRLHTLLVSPRRLSG</sequence>
<name>A0ACC2HC72_DALPE</name>
<comment type="caution">
    <text evidence="1">The sequence shown here is derived from an EMBL/GenBank/DDBJ whole genome shotgun (WGS) entry which is preliminary data.</text>
</comment>
<protein>
    <submittedName>
        <fullName evidence="1">Uncharacterized protein</fullName>
    </submittedName>
</protein>
<dbReference type="EMBL" id="CM055730">
    <property type="protein sequence ID" value="KAJ8013584.1"/>
    <property type="molecule type" value="Genomic_DNA"/>
</dbReference>
<accession>A0ACC2HC72</accession>